<comment type="caution">
    <text evidence="1">The sequence shown here is derived from an EMBL/GenBank/DDBJ whole genome shotgun (WGS) entry which is preliminary data.</text>
</comment>
<dbReference type="EMBL" id="JBHTOQ010000003">
    <property type="protein sequence ID" value="MFD1479774.1"/>
    <property type="molecule type" value="Genomic_DNA"/>
</dbReference>
<name>A0ABW4DRK0_9RHOB</name>
<dbReference type="Pfam" id="PF20086">
    <property type="entry name" value="DUF6478"/>
    <property type="match status" value="1"/>
</dbReference>
<gene>
    <name evidence="1" type="ORF">ACFQ5P_00560</name>
</gene>
<protein>
    <submittedName>
        <fullName evidence="1">DUF6478 family protein</fullName>
    </submittedName>
</protein>
<dbReference type="Proteomes" id="UP001597302">
    <property type="component" value="Unassembled WGS sequence"/>
</dbReference>
<dbReference type="InterPro" id="IPR045514">
    <property type="entry name" value="DUF6478"/>
</dbReference>
<reference evidence="2" key="1">
    <citation type="journal article" date="2019" name="Int. J. Syst. Evol. Microbiol.">
        <title>The Global Catalogue of Microorganisms (GCM) 10K type strain sequencing project: providing services to taxonomists for standard genome sequencing and annotation.</title>
        <authorList>
            <consortium name="The Broad Institute Genomics Platform"/>
            <consortium name="The Broad Institute Genome Sequencing Center for Infectious Disease"/>
            <person name="Wu L."/>
            <person name="Ma J."/>
        </authorList>
    </citation>
    <scope>NUCLEOTIDE SEQUENCE [LARGE SCALE GENOMIC DNA]</scope>
    <source>
        <strain evidence="2">CCM 8875</strain>
    </source>
</reference>
<evidence type="ECO:0000313" key="2">
    <source>
        <dbReference type="Proteomes" id="UP001597302"/>
    </source>
</evidence>
<organism evidence="1 2">
    <name type="scientific">Paracoccus nototheniae</name>
    <dbReference type="NCBI Taxonomy" id="2489002"/>
    <lineage>
        <taxon>Bacteria</taxon>
        <taxon>Pseudomonadati</taxon>
        <taxon>Pseudomonadota</taxon>
        <taxon>Alphaproteobacteria</taxon>
        <taxon>Rhodobacterales</taxon>
        <taxon>Paracoccaceae</taxon>
        <taxon>Paracoccus</taxon>
    </lineage>
</organism>
<keyword evidence="2" id="KW-1185">Reference proteome</keyword>
<evidence type="ECO:0000313" key="1">
    <source>
        <dbReference type="EMBL" id="MFD1479774.1"/>
    </source>
</evidence>
<sequence>MARRDSGWMAQRIRRNAARQWDRFLRSVTFAYTPVNDDLRDEARDLQQVLARFLQAADALVVRSRDSLSRIDLPTGTDWRWRPQVLCARSTLPALISPPDGKWLSDEVALYHDCPERALILCQTRNRLATDLSEYGLKLEVMGFAGSYLSFSLSLPTEALKDLGGHYIVRLESTLQAERPIKVYSRLNIQQGPNTESILRQMGDPIEGNNCNRVVEFDLGYAELSQRSVDKAWLDVIFEAPFMNAIALRDVILSRHPRAHI</sequence>
<accession>A0ABW4DRK0</accession>
<proteinExistence type="predicted"/>
<dbReference type="RefSeq" id="WP_131573634.1">
    <property type="nucleotide sequence ID" value="NZ_CBCSAJ010000052.1"/>
</dbReference>